<keyword evidence="2" id="KW-1185">Reference proteome</keyword>
<sequence>MNSAICVMDASSCLGESSLFLDELECNDGDDMMKKLKIFQSDPFDYHSIIVDALKGCCALFYSFEPPRDHSTYDLWHALSKTVAEKTAWALAMDRMVSGLLMGPDLTVKNSYLKGAAEMYEDGSVCDR</sequence>
<gene>
    <name evidence="1" type="ORF">H5410_052750</name>
</gene>
<dbReference type="EMBL" id="JACXVP010000010">
    <property type="protein sequence ID" value="KAG5582123.1"/>
    <property type="molecule type" value="Genomic_DNA"/>
</dbReference>
<comment type="caution">
    <text evidence="1">The sequence shown here is derived from an EMBL/GenBank/DDBJ whole genome shotgun (WGS) entry which is preliminary data.</text>
</comment>
<dbReference type="Proteomes" id="UP000824120">
    <property type="component" value="Chromosome 10"/>
</dbReference>
<accession>A0A9J5X1Z1</accession>
<dbReference type="AlphaFoldDB" id="A0A9J5X1Z1"/>
<organism evidence="1 2">
    <name type="scientific">Solanum commersonii</name>
    <name type="common">Commerson's wild potato</name>
    <name type="synonym">Commerson's nightshade</name>
    <dbReference type="NCBI Taxonomy" id="4109"/>
    <lineage>
        <taxon>Eukaryota</taxon>
        <taxon>Viridiplantae</taxon>
        <taxon>Streptophyta</taxon>
        <taxon>Embryophyta</taxon>
        <taxon>Tracheophyta</taxon>
        <taxon>Spermatophyta</taxon>
        <taxon>Magnoliopsida</taxon>
        <taxon>eudicotyledons</taxon>
        <taxon>Gunneridae</taxon>
        <taxon>Pentapetalae</taxon>
        <taxon>asterids</taxon>
        <taxon>lamiids</taxon>
        <taxon>Solanales</taxon>
        <taxon>Solanaceae</taxon>
        <taxon>Solanoideae</taxon>
        <taxon>Solaneae</taxon>
        <taxon>Solanum</taxon>
    </lineage>
</organism>
<reference evidence="1 2" key="1">
    <citation type="submission" date="2020-09" db="EMBL/GenBank/DDBJ databases">
        <title>De no assembly of potato wild relative species, Solanum commersonii.</title>
        <authorList>
            <person name="Cho K."/>
        </authorList>
    </citation>
    <scope>NUCLEOTIDE SEQUENCE [LARGE SCALE GENOMIC DNA]</scope>
    <source>
        <strain evidence="1">LZ3.2</strain>
        <tissue evidence="1">Leaf</tissue>
    </source>
</reference>
<protein>
    <submittedName>
        <fullName evidence="1">Uncharacterized protein</fullName>
    </submittedName>
</protein>
<evidence type="ECO:0000313" key="2">
    <source>
        <dbReference type="Proteomes" id="UP000824120"/>
    </source>
</evidence>
<name>A0A9J5X1Z1_SOLCO</name>
<proteinExistence type="predicted"/>
<dbReference type="OrthoDB" id="824057at2759"/>
<evidence type="ECO:0000313" key="1">
    <source>
        <dbReference type="EMBL" id="KAG5582123.1"/>
    </source>
</evidence>